<evidence type="ECO:0000256" key="7">
    <source>
        <dbReference type="PIRNR" id="PIRNR002030"/>
    </source>
</evidence>
<keyword evidence="6 7" id="KW-0408">Iron</keyword>
<dbReference type="PROSITE" id="PS01213">
    <property type="entry name" value="GLOBIN_FAM_2"/>
    <property type="match status" value="1"/>
</dbReference>
<dbReference type="EMBL" id="CP003642">
    <property type="protein sequence ID" value="AFZ27428.1"/>
    <property type="molecule type" value="Genomic_DNA"/>
</dbReference>
<dbReference type="GO" id="GO:0005344">
    <property type="term" value="F:oxygen carrier activity"/>
    <property type="evidence" value="ECO:0007669"/>
    <property type="project" value="UniProtKB-UniRule"/>
</dbReference>
<evidence type="ECO:0000256" key="5">
    <source>
        <dbReference type="ARBA" id="ARBA00022723"/>
    </source>
</evidence>
<feature type="binding site" description="distal binding residue" evidence="9">
    <location>
        <position position="45"/>
    </location>
    <ligand>
        <name>heme</name>
        <dbReference type="ChEBI" id="CHEBI:30413"/>
    </ligand>
    <ligandPart>
        <name>Fe</name>
        <dbReference type="ChEBI" id="CHEBI:18248"/>
    </ligandPart>
</feature>
<keyword evidence="4 7" id="KW-0561">Oxygen transport</keyword>
<dbReference type="PIRSF" id="PIRSF002030">
    <property type="entry name" value="Globin_Protozoa/Cyanobacteria"/>
    <property type="match status" value="1"/>
</dbReference>
<dbReference type="KEGG" id="csg:Cylst_5407"/>
<evidence type="ECO:0000256" key="6">
    <source>
        <dbReference type="ARBA" id="ARBA00023004"/>
    </source>
</evidence>
<dbReference type="AlphaFoldDB" id="K9X4M3"/>
<accession>K9X4M3</accession>
<evidence type="ECO:0000256" key="1">
    <source>
        <dbReference type="ARBA" id="ARBA00009660"/>
    </source>
</evidence>
<keyword evidence="2 7" id="KW-0813">Transport</keyword>
<keyword evidence="5 7" id="KW-0479">Metal-binding</keyword>
<dbReference type="InterPro" id="IPR019795">
    <property type="entry name" value="Globin_bac-like_CS"/>
</dbReference>
<dbReference type="CDD" id="cd00454">
    <property type="entry name" value="TrHb1_N"/>
    <property type="match status" value="1"/>
</dbReference>
<dbReference type="InterPro" id="IPR001486">
    <property type="entry name" value="Hemoglobin_trunc"/>
</dbReference>
<protein>
    <recommendedName>
        <fullName evidence="7">Group 1 truncated hemoglobin</fullName>
    </recommendedName>
</protein>
<comment type="similarity">
    <text evidence="1 7">Belongs to the truncated hemoglobin family. Group I subfamily.</text>
</comment>
<dbReference type="Proteomes" id="UP000010475">
    <property type="component" value="Chromosome"/>
</dbReference>
<feature type="binding site" description="proximal binding residue" evidence="8">
    <location>
        <position position="69"/>
    </location>
    <ligand>
        <name>heme</name>
        <dbReference type="ChEBI" id="CHEBI:30413"/>
    </ligand>
    <ligandPart>
        <name>Fe</name>
        <dbReference type="ChEBI" id="CHEBI:18248"/>
    </ligandPart>
</feature>
<dbReference type="InterPro" id="IPR016339">
    <property type="entry name" value="Hemoglobin_trunc_I"/>
</dbReference>
<evidence type="ECO:0000256" key="4">
    <source>
        <dbReference type="ARBA" id="ARBA00022621"/>
    </source>
</evidence>
<dbReference type="GO" id="GO:0046872">
    <property type="term" value="F:metal ion binding"/>
    <property type="evidence" value="ECO:0007669"/>
    <property type="project" value="UniProtKB-UniRule"/>
</dbReference>
<dbReference type="PATRIC" id="fig|56107.3.peg.5941"/>
<dbReference type="GO" id="GO:0019825">
    <property type="term" value="F:oxygen binding"/>
    <property type="evidence" value="ECO:0007669"/>
    <property type="project" value="InterPro"/>
</dbReference>
<evidence type="ECO:0000256" key="8">
    <source>
        <dbReference type="PIRSR" id="PIRSR002030-1"/>
    </source>
</evidence>
<name>K9X4M3_9NOST</name>
<evidence type="ECO:0000313" key="11">
    <source>
        <dbReference type="Proteomes" id="UP000010475"/>
    </source>
</evidence>
<evidence type="ECO:0000256" key="2">
    <source>
        <dbReference type="ARBA" id="ARBA00022448"/>
    </source>
</evidence>
<evidence type="ECO:0000256" key="9">
    <source>
        <dbReference type="PIRSR" id="PIRSR601486-1"/>
    </source>
</evidence>
<gene>
    <name evidence="10" type="ORF">Cylst_5407</name>
</gene>
<comment type="cofactor">
    <cofactor evidence="8">
        <name>heme</name>
        <dbReference type="ChEBI" id="CHEBI:30413"/>
    </cofactor>
    <text evidence="8">Binds 1 heme group per subunit.</text>
</comment>
<dbReference type="STRING" id="56107.Cylst_5407"/>
<dbReference type="RefSeq" id="WP_015210663.1">
    <property type="nucleotide sequence ID" value="NC_019757.1"/>
</dbReference>
<dbReference type="SUPFAM" id="SSF46458">
    <property type="entry name" value="Globin-like"/>
    <property type="match status" value="1"/>
</dbReference>
<sequence>MGLYDKIGGQATVEKVVDAFHKNIMADSSVSGYFAKTDMAKQRAHQIAFFSQILEGPSQYAGRPMEKTHTGMKLQQAQFDTIVKHLNAAMTASGVSSADAAAAMANVEALKGSILGK</sequence>
<dbReference type="InterPro" id="IPR012292">
    <property type="entry name" value="Globin/Proto"/>
</dbReference>
<dbReference type="eggNOG" id="COG2346">
    <property type="taxonomic scope" value="Bacteria"/>
</dbReference>
<dbReference type="GO" id="GO:0020037">
    <property type="term" value="F:heme binding"/>
    <property type="evidence" value="ECO:0007669"/>
    <property type="project" value="InterPro"/>
</dbReference>
<dbReference type="HOGENOM" id="CLU_103526_2_1_3"/>
<reference evidence="10 11" key="1">
    <citation type="submission" date="2012-06" db="EMBL/GenBank/DDBJ databases">
        <title>Finished chromosome of genome of Cylindrospermum stagnale PCC 7417.</title>
        <authorList>
            <consortium name="US DOE Joint Genome Institute"/>
            <person name="Gugger M."/>
            <person name="Coursin T."/>
            <person name="Rippka R."/>
            <person name="Tandeau De Marsac N."/>
            <person name="Huntemann M."/>
            <person name="Wei C.-L."/>
            <person name="Han J."/>
            <person name="Detter J.C."/>
            <person name="Han C."/>
            <person name="Tapia R."/>
            <person name="Chen A."/>
            <person name="Kyrpides N."/>
            <person name="Mavromatis K."/>
            <person name="Markowitz V."/>
            <person name="Szeto E."/>
            <person name="Ivanova N."/>
            <person name="Pagani I."/>
            <person name="Pati A."/>
            <person name="Goodwin L."/>
            <person name="Nordberg H.P."/>
            <person name="Cantor M.N."/>
            <person name="Hua S.X."/>
            <person name="Woyke T."/>
            <person name="Kerfeld C.A."/>
        </authorList>
    </citation>
    <scope>NUCLEOTIDE SEQUENCE [LARGE SCALE GENOMIC DNA]</scope>
    <source>
        <strain evidence="10 11">PCC 7417</strain>
    </source>
</reference>
<dbReference type="InterPro" id="IPR009050">
    <property type="entry name" value="Globin-like_sf"/>
</dbReference>
<keyword evidence="3 7" id="KW-0349">Heme</keyword>
<keyword evidence="11" id="KW-1185">Reference proteome</keyword>
<evidence type="ECO:0000256" key="3">
    <source>
        <dbReference type="ARBA" id="ARBA00022617"/>
    </source>
</evidence>
<evidence type="ECO:0000313" key="10">
    <source>
        <dbReference type="EMBL" id="AFZ27428.1"/>
    </source>
</evidence>
<dbReference type="OrthoDB" id="9795814at2"/>
<dbReference type="Gene3D" id="1.10.490.10">
    <property type="entry name" value="Globins"/>
    <property type="match status" value="1"/>
</dbReference>
<proteinExistence type="inferred from homology"/>
<feature type="binding site" description="distal binding residue" evidence="9">
    <location>
        <position position="69"/>
    </location>
    <ligand>
        <name>heme</name>
        <dbReference type="ChEBI" id="CHEBI:30413"/>
    </ligand>
    <ligandPart>
        <name>Fe</name>
        <dbReference type="ChEBI" id="CHEBI:18248"/>
    </ligandPart>
</feature>
<organism evidence="10 11">
    <name type="scientific">Cylindrospermum stagnale PCC 7417</name>
    <dbReference type="NCBI Taxonomy" id="56107"/>
    <lineage>
        <taxon>Bacteria</taxon>
        <taxon>Bacillati</taxon>
        <taxon>Cyanobacteriota</taxon>
        <taxon>Cyanophyceae</taxon>
        <taxon>Nostocales</taxon>
        <taxon>Nostocaceae</taxon>
        <taxon>Cylindrospermum</taxon>
    </lineage>
</organism>
<dbReference type="Pfam" id="PF01152">
    <property type="entry name" value="Bac_globin"/>
    <property type="match status" value="1"/>
</dbReference>